<keyword evidence="1" id="KW-0547">Nucleotide-binding</keyword>
<dbReference type="InterPro" id="IPR027417">
    <property type="entry name" value="P-loop_NTPase"/>
</dbReference>
<keyword evidence="2" id="KW-0342">GTP-binding</keyword>
<dbReference type="CDD" id="cd00154">
    <property type="entry name" value="Rab"/>
    <property type="match status" value="1"/>
</dbReference>
<dbReference type="PRINTS" id="PR00449">
    <property type="entry name" value="RASTRNSFRMNG"/>
</dbReference>
<dbReference type="SMART" id="SM00175">
    <property type="entry name" value="RAB"/>
    <property type="match status" value="1"/>
</dbReference>
<gene>
    <name evidence="4" type="ORF">ECRASSUSDP1_LOCUS22188</name>
</gene>
<dbReference type="EMBL" id="CAMPGE010022727">
    <property type="protein sequence ID" value="CAI2380748.1"/>
    <property type="molecule type" value="Genomic_DNA"/>
</dbReference>
<dbReference type="AlphaFoldDB" id="A0AAD1XXM0"/>
<dbReference type="FunFam" id="3.40.50.300:FF:000808">
    <property type="entry name" value="Small GTP-binding protein, putative"/>
    <property type="match status" value="1"/>
</dbReference>
<dbReference type="NCBIfam" id="TIGR00231">
    <property type="entry name" value="small_GTP"/>
    <property type="match status" value="1"/>
</dbReference>
<evidence type="ECO:0000313" key="5">
    <source>
        <dbReference type="Proteomes" id="UP001295684"/>
    </source>
</evidence>
<dbReference type="SUPFAM" id="SSF52540">
    <property type="entry name" value="P-loop containing nucleoside triphosphate hydrolases"/>
    <property type="match status" value="1"/>
</dbReference>
<name>A0AAD1XXM0_EUPCR</name>
<dbReference type="InterPro" id="IPR050227">
    <property type="entry name" value="Rab"/>
</dbReference>
<dbReference type="InterPro" id="IPR001806">
    <property type="entry name" value="Small_GTPase"/>
</dbReference>
<dbReference type="Proteomes" id="UP001295684">
    <property type="component" value="Unassembled WGS sequence"/>
</dbReference>
<evidence type="ECO:0000256" key="2">
    <source>
        <dbReference type="ARBA" id="ARBA00023134"/>
    </source>
</evidence>
<keyword evidence="5" id="KW-1185">Reference proteome</keyword>
<evidence type="ECO:0000256" key="3">
    <source>
        <dbReference type="SAM" id="MobiDB-lite"/>
    </source>
</evidence>
<dbReference type="PANTHER" id="PTHR47977">
    <property type="entry name" value="RAS-RELATED PROTEIN RAB"/>
    <property type="match status" value="1"/>
</dbReference>
<feature type="region of interest" description="Disordered" evidence="3">
    <location>
        <begin position="184"/>
        <end position="206"/>
    </location>
</feature>
<dbReference type="InterPro" id="IPR005225">
    <property type="entry name" value="Small_GTP-bd"/>
</dbReference>
<organism evidence="4 5">
    <name type="scientific">Euplotes crassus</name>
    <dbReference type="NCBI Taxonomy" id="5936"/>
    <lineage>
        <taxon>Eukaryota</taxon>
        <taxon>Sar</taxon>
        <taxon>Alveolata</taxon>
        <taxon>Ciliophora</taxon>
        <taxon>Intramacronucleata</taxon>
        <taxon>Spirotrichea</taxon>
        <taxon>Hypotrichia</taxon>
        <taxon>Euplotida</taxon>
        <taxon>Euplotidae</taxon>
        <taxon>Moneuplotes</taxon>
    </lineage>
</organism>
<dbReference type="Gene3D" id="3.40.50.300">
    <property type="entry name" value="P-loop containing nucleotide triphosphate hydrolases"/>
    <property type="match status" value="1"/>
</dbReference>
<reference evidence="4" key="1">
    <citation type="submission" date="2023-07" db="EMBL/GenBank/DDBJ databases">
        <authorList>
            <consortium name="AG Swart"/>
            <person name="Singh M."/>
            <person name="Singh A."/>
            <person name="Seah K."/>
            <person name="Emmerich C."/>
        </authorList>
    </citation>
    <scope>NUCLEOTIDE SEQUENCE</scope>
    <source>
        <strain evidence="4">DP1</strain>
    </source>
</reference>
<comment type="caution">
    <text evidence="4">The sequence shown here is derived from an EMBL/GenBank/DDBJ whole genome shotgun (WGS) entry which is preliminary data.</text>
</comment>
<dbReference type="GO" id="GO:0005525">
    <property type="term" value="F:GTP binding"/>
    <property type="evidence" value="ECO:0007669"/>
    <property type="project" value="UniProtKB-KW"/>
</dbReference>
<dbReference type="PROSITE" id="PS51419">
    <property type="entry name" value="RAB"/>
    <property type="match status" value="1"/>
</dbReference>
<feature type="compositionally biased region" description="Basic residues" evidence="3">
    <location>
        <begin position="194"/>
        <end position="206"/>
    </location>
</feature>
<sequence>MSEEYKSVSIKVVLIGDSGVGKTTLVNRYVMDTFDPFEPPTLSGGFRTKEVVIEELQTKVSLQIWDTAGQERFKSLVENYYKNAQFAIVCYDITIDESFDSARNWIEEVKEKAPDDVQFYICGTKSDLNDQRAIQLVNGIKLAKEYNALFGETSAKKSIGVNEAFEQIARNYVENNENNFGADERRETVQLDSKKKKKRSGKKKWC</sequence>
<evidence type="ECO:0000313" key="4">
    <source>
        <dbReference type="EMBL" id="CAI2380748.1"/>
    </source>
</evidence>
<dbReference type="Pfam" id="PF00071">
    <property type="entry name" value="Ras"/>
    <property type="match status" value="1"/>
</dbReference>
<evidence type="ECO:0000256" key="1">
    <source>
        <dbReference type="ARBA" id="ARBA00022741"/>
    </source>
</evidence>
<dbReference type="SMART" id="SM00173">
    <property type="entry name" value="RAS"/>
    <property type="match status" value="1"/>
</dbReference>
<protein>
    <submittedName>
        <fullName evidence="4">Uncharacterized protein</fullName>
    </submittedName>
</protein>
<dbReference type="PROSITE" id="PS51420">
    <property type="entry name" value="RHO"/>
    <property type="match status" value="1"/>
</dbReference>
<dbReference type="PROSITE" id="PS51421">
    <property type="entry name" value="RAS"/>
    <property type="match status" value="1"/>
</dbReference>
<dbReference type="SMART" id="SM00176">
    <property type="entry name" value="RAN"/>
    <property type="match status" value="1"/>
</dbReference>
<dbReference type="SMART" id="SM00174">
    <property type="entry name" value="RHO"/>
    <property type="match status" value="1"/>
</dbReference>
<dbReference type="GO" id="GO:0003924">
    <property type="term" value="F:GTPase activity"/>
    <property type="evidence" value="ECO:0007669"/>
    <property type="project" value="InterPro"/>
</dbReference>
<proteinExistence type="predicted"/>
<accession>A0AAD1XXM0</accession>
<feature type="compositionally biased region" description="Basic and acidic residues" evidence="3">
    <location>
        <begin position="184"/>
        <end position="193"/>
    </location>
</feature>